<sequence>MVMVVLKVLLVRQDLPAQVPLPVRAAIETKELIPERCNLADSRTAEPKRRIPYAPLRVMARAHVAVPAISPLAFTQRVGNLTARDDASAVSRPVVILPRLVQDAVCGCSGAVATGSNDISTTRSGGLQGQLS</sequence>
<reference evidence="1 2" key="1">
    <citation type="journal article" date="2016" name="Genome Announc.">
        <title>Draft Whole-Genome Sequence of Trichoderma gamsii T6085, a Promising Biocontrol Agent of Fusarium Head Blight on Wheat.</title>
        <authorList>
            <person name="Baroncelli R."/>
            <person name="Zapparata A."/>
            <person name="Piaggeschi G."/>
            <person name="Sarrocco S."/>
            <person name="Vannacci G."/>
        </authorList>
    </citation>
    <scope>NUCLEOTIDE SEQUENCE [LARGE SCALE GENOMIC DNA]</scope>
    <source>
        <strain evidence="1 2">T6085</strain>
    </source>
</reference>
<comment type="caution">
    <text evidence="1">The sequence shown here is derived from an EMBL/GenBank/DDBJ whole genome shotgun (WGS) entry which is preliminary data.</text>
</comment>
<dbReference type="GeneID" id="36347827"/>
<dbReference type="Proteomes" id="UP000054821">
    <property type="component" value="Unassembled WGS sequence"/>
</dbReference>
<gene>
    <name evidence="1" type="ORF">TGAM01_v209060</name>
</gene>
<accession>A0A2P4ZCH8</accession>
<keyword evidence="2" id="KW-1185">Reference proteome</keyword>
<proteinExistence type="predicted"/>
<protein>
    <submittedName>
        <fullName evidence="1">Uncharacterized protein</fullName>
    </submittedName>
</protein>
<dbReference type="EMBL" id="JPDN02000042">
    <property type="protein sequence ID" value="PON21990.1"/>
    <property type="molecule type" value="Genomic_DNA"/>
</dbReference>
<dbReference type="RefSeq" id="XP_024404763.1">
    <property type="nucleotide sequence ID" value="XM_024550476.1"/>
</dbReference>
<name>A0A2P4ZCH8_9HYPO</name>
<evidence type="ECO:0000313" key="2">
    <source>
        <dbReference type="Proteomes" id="UP000054821"/>
    </source>
</evidence>
<dbReference type="AlphaFoldDB" id="A0A2P4ZCH8"/>
<organism evidence="1 2">
    <name type="scientific">Trichoderma gamsii</name>
    <dbReference type="NCBI Taxonomy" id="398673"/>
    <lineage>
        <taxon>Eukaryota</taxon>
        <taxon>Fungi</taxon>
        <taxon>Dikarya</taxon>
        <taxon>Ascomycota</taxon>
        <taxon>Pezizomycotina</taxon>
        <taxon>Sordariomycetes</taxon>
        <taxon>Hypocreomycetidae</taxon>
        <taxon>Hypocreales</taxon>
        <taxon>Hypocreaceae</taxon>
        <taxon>Trichoderma</taxon>
    </lineage>
</organism>
<evidence type="ECO:0000313" key="1">
    <source>
        <dbReference type="EMBL" id="PON21990.1"/>
    </source>
</evidence>